<name>A0AAD8SNR9_LOLMU</name>
<evidence type="ECO:0000313" key="2">
    <source>
        <dbReference type="EMBL" id="KAK1660989.1"/>
    </source>
</evidence>
<evidence type="ECO:0000256" key="1">
    <source>
        <dbReference type="SAM" id="MobiDB-lite"/>
    </source>
</evidence>
<dbReference type="AlphaFoldDB" id="A0AAD8SNR9"/>
<organism evidence="2 3">
    <name type="scientific">Lolium multiflorum</name>
    <name type="common">Italian ryegrass</name>
    <name type="synonym">Lolium perenne subsp. multiflorum</name>
    <dbReference type="NCBI Taxonomy" id="4521"/>
    <lineage>
        <taxon>Eukaryota</taxon>
        <taxon>Viridiplantae</taxon>
        <taxon>Streptophyta</taxon>
        <taxon>Embryophyta</taxon>
        <taxon>Tracheophyta</taxon>
        <taxon>Spermatophyta</taxon>
        <taxon>Magnoliopsida</taxon>
        <taxon>Liliopsida</taxon>
        <taxon>Poales</taxon>
        <taxon>Poaceae</taxon>
        <taxon>BOP clade</taxon>
        <taxon>Pooideae</taxon>
        <taxon>Poodae</taxon>
        <taxon>Poeae</taxon>
        <taxon>Poeae Chloroplast Group 2 (Poeae type)</taxon>
        <taxon>Loliodinae</taxon>
        <taxon>Loliinae</taxon>
        <taxon>Lolium</taxon>
    </lineage>
</organism>
<accession>A0AAD8SNR9</accession>
<feature type="region of interest" description="Disordered" evidence="1">
    <location>
        <begin position="372"/>
        <end position="426"/>
    </location>
</feature>
<gene>
    <name evidence="2" type="ORF">QYE76_049148</name>
</gene>
<reference evidence="2" key="1">
    <citation type="submission" date="2023-07" db="EMBL/GenBank/DDBJ databases">
        <title>A chromosome-level genome assembly of Lolium multiflorum.</title>
        <authorList>
            <person name="Chen Y."/>
            <person name="Copetti D."/>
            <person name="Kolliker R."/>
            <person name="Studer B."/>
        </authorList>
    </citation>
    <scope>NUCLEOTIDE SEQUENCE</scope>
    <source>
        <strain evidence="2">02402/16</strain>
        <tissue evidence="2">Leaf</tissue>
    </source>
</reference>
<sequence length="524" mass="57311">MATPHPAGADPADIPANHAPPRAPSEPTDAAQRLQRVRANLRLPDRPFAALSRDHDAGLRALRLLDFARLDLPSSGVPRPDLVAELVANYSPTRGRSSVRGERIEVSVDSLARALSLPPHAAPASSDADKADRASASREFARVYIGDPAAASTGMKRRLPRVLFQRKKQDQDYMVELFWELLKQEMEHLIESESTDCVSYYGAFLQRLIWVQTPELFQPAPEQPAEAVAPLALCVWKEPESNLAALCVRKEQGSNPAPLSVPKEQESNLAALCVWKAQESNLPTIHENHECCSESDICRAEASPKQVDMASKTTWSAVSDKGYVLTESLQDNSVLRKTASVSRRRRALSFEGADVADEVQALPPVVAAAPSSVQHKKRRGRPAKAQTALVEPGNRSHWKVQTAPVEPESRSPCEVQTSPVEPGSRGPCEVQIASVEPGNRGPCKVQTAPVEPENRGPCKVQTALVEPENRRVTRGSIKSNGSKPTPVVDQQANPKKKLGAKMMLKKQTPARLQGTIIKQMKRRK</sequence>
<protein>
    <submittedName>
        <fullName evidence="2">Uncharacterized protein</fullName>
    </submittedName>
</protein>
<dbReference type="EMBL" id="JAUUTY010000003">
    <property type="protein sequence ID" value="KAK1660989.1"/>
    <property type="molecule type" value="Genomic_DNA"/>
</dbReference>
<comment type="caution">
    <text evidence="2">The sequence shown here is derived from an EMBL/GenBank/DDBJ whole genome shotgun (WGS) entry which is preliminary data.</text>
</comment>
<dbReference type="Proteomes" id="UP001231189">
    <property type="component" value="Unassembled WGS sequence"/>
</dbReference>
<proteinExistence type="predicted"/>
<feature type="region of interest" description="Disordered" evidence="1">
    <location>
        <begin position="1"/>
        <end position="31"/>
    </location>
</feature>
<keyword evidence="3" id="KW-1185">Reference proteome</keyword>
<evidence type="ECO:0000313" key="3">
    <source>
        <dbReference type="Proteomes" id="UP001231189"/>
    </source>
</evidence>
<dbReference type="PANTHER" id="PTHR35120:SF2">
    <property type="entry name" value="AMINOTRANSFERASE-LIKE PLANT MOBILE DOMAIN-CONTAINING PROTEIN"/>
    <property type="match status" value="1"/>
</dbReference>
<feature type="compositionally biased region" description="Polar residues" evidence="1">
    <location>
        <begin position="476"/>
        <end position="493"/>
    </location>
</feature>
<dbReference type="PANTHER" id="PTHR35120">
    <property type="entry name" value="HISTONE ACETYLTRANSFERASE KAT6B-LIKE"/>
    <property type="match status" value="1"/>
</dbReference>
<feature type="region of interest" description="Disordered" evidence="1">
    <location>
        <begin position="470"/>
        <end position="524"/>
    </location>
</feature>